<accession>A0A1L7X561</accession>
<reference evidence="1 2" key="1">
    <citation type="submission" date="2016-03" db="EMBL/GenBank/DDBJ databases">
        <authorList>
            <person name="Ploux O."/>
        </authorList>
    </citation>
    <scope>NUCLEOTIDE SEQUENCE [LARGE SCALE GENOMIC DNA]</scope>
    <source>
        <strain evidence="1 2">UAMH 11012</strain>
    </source>
</reference>
<organism evidence="1 2">
    <name type="scientific">Phialocephala subalpina</name>
    <dbReference type="NCBI Taxonomy" id="576137"/>
    <lineage>
        <taxon>Eukaryota</taxon>
        <taxon>Fungi</taxon>
        <taxon>Dikarya</taxon>
        <taxon>Ascomycota</taxon>
        <taxon>Pezizomycotina</taxon>
        <taxon>Leotiomycetes</taxon>
        <taxon>Helotiales</taxon>
        <taxon>Mollisiaceae</taxon>
        <taxon>Phialocephala</taxon>
        <taxon>Phialocephala fortinii species complex</taxon>
    </lineage>
</organism>
<dbReference type="AlphaFoldDB" id="A0A1L7X561"/>
<keyword evidence="2" id="KW-1185">Reference proteome</keyword>
<proteinExistence type="predicted"/>
<dbReference type="OrthoDB" id="2283785at2759"/>
<dbReference type="Proteomes" id="UP000184330">
    <property type="component" value="Unassembled WGS sequence"/>
</dbReference>
<sequence length="424" mass="46573">MNSDQEPQLRLILEHTTKRPDVATTATAWNPEDELVVHLELTSKETLRADSITIYFDGADIDSSISPMENSSLSAVSLSAKKAESDASSRVPWTDQSNFKFLSQAHDILQTNVSRRDSPRGRFVSEAPFHFIISRTIPSTNSEAPEQCLRLPRSLDLGDGYIDPSRGKRFAHPSITFYLRAVVTVFTAGHEDPKSVETFLPVISPGVQGARIGNTAAITTGQDAKNHDTDAVMELEFEAKNSSSSDVQKVLRGLRFTLFSLTLGSFEGPHGNTGSIWKVKSKVNTRLKSTQLPLREPVTLYSGIRVAPASLTVIHTPPGKTETPEVEPVREGFLQYRRESESSWFGDDSLEDQQDPATVLSLTGFEGLIGNGSSKSLSHHLIAVTFQKPPLLVNKALRERGINKRELGHLTSSNICTVHIRGST</sequence>
<evidence type="ECO:0000313" key="1">
    <source>
        <dbReference type="EMBL" id="CZR60163.1"/>
    </source>
</evidence>
<protein>
    <submittedName>
        <fullName evidence="1">Uncharacterized protein</fullName>
    </submittedName>
</protein>
<dbReference type="EMBL" id="FJOG01000015">
    <property type="protein sequence ID" value="CZR60163.1"/>
    <property type="molecule type" value="Genomic_DNA"/>
</dbReference>
<name>A0A1L7X561_9HELO</name>
<gene>
    <name evidence="1" type="ORF">PAC_10059</name>
</gene>
<evidence type="ECO:0000313" key="2">
    <source>
        <dbReference type="Proteomes" id="UP000184330"/>
    </source>
</evidence>